<dbReference type="AlphaFoldDB" id="A0A7R7XFX7"/>
<reference evidence="3" key="2">
    <citation type="submission" date="2021-02" db="EMBL/GenBank/DDBJ databases">
        <title>Aspergillus puulaauensis MK2 genome sequence.</title>
        <authorList>
            <person name="Futagami T."/>
            <person name="Mori K."/>
            <person name="Kadooka C."/>
            <person name="Tanaka T."/>
        </authorList>
    </citation>
    <scope>NUCLEOTIDE SEQUENCE</scope>
    <source>
        <strain evidence="3">MK2</strain>
    </source>
</reference>
<feature type="region of interest" description="Disordered" evidence="1">
    <location>
        <begin position="100"/>
        <end position="123"/>
    </location>
</feature>
<dbReference type="Proteomes" id="UP000654913">
    <property type="component" value="Chromosome 2"/>
</dbReference>
<keyword evidence="4" id="KW-1185">Reference proteome</keyword>
<evidence type="ECO:0000256" key="2">
    <source>
        <dbReference type="SAM" id="SignalP"/>
    </source>
</evidence>
<dbReference type="GeneID" id="64970691"/>
<dbReference type="EMBL" id="AP024444">
    <property type="protein sequence ID" value="BCS20686.1"/>
    <property type="molecule type" value="Genomic_DNA"/>
</dbReference>
<protein>
    <submittedName>
        <fullName evidence="3">Uncharacterized protein</fullName>
    </submittedName>
</protein>
<gene>
    <name evidence="3" type="ORF">APUU_21118A</name>
</gene>
<sequence length="123" mass="12865">MRLQVATIFISLCGVALSAPAPAPTNRVQTGKRTLPFPFPGEGSEEPEPSVPFPSFPWPTDSGDLPESTGFAGLSPAQPTGTGESCEASLLDRLSELRDELSGQFGEDGESVLSDENIGSSKL</sequence>
<evidence type="ECO:0000313" key="4">
    <source>
        <dbReference type="Proteomes" id="UP000654913"/>
    </source>
</evidence>
<dbReference type="RefSeq" id="XP_041552880.1">
    <property type="nucleotide sequence ID" value="XM_041699835.1"/>
</dbReference>
<dbReference type="KEGG" id="apuu:APUU_21118A"/>
<keyword evidence="2" id="KW-0732">Signal</keyword>
<feature type="region of interest" description="Disordered" evidence="1">
    <location>
        <begin position="19"/>
        <end position="86"/>
    </location>
</feature>
<evidence type="ECO:0000256" key="1">
    <source>
        <dbReference type="SAM" id="MobiDB-lite"/>
    </source>
</evidence>
<feature type="chain" id="PRO_5030522565" evidence="2">
    <location>
        <begin position="19"/>
        <end position="123"/>
    </location>
</feature>
<organism evidence="3 4">
    <name type="scientific">Aspergillus puulaauensis</name>
    <dbReference type="NCBI Taxonomy" id="1220207"/>
    <lineage>
        <taxon>Eukaryota</taxon>
        <taxon>Fungi</taxon>
        <taxon>Dikarya</taxon>
        <taxon>Ascomycota</taxon>
        <taxon>Pezizomycotina</taxon>
        <taxon>Eurotiomycetes</taxon>
        <taxon>Eurotiomycetidae</taxon>
        <taxon>Eurotiales</taxon>
        <taxon>Aspergillaceae</taxon>
        <taxon>Aspergillus</taxon>
    </lineage>
</organism>
<proteinExistence type="predicted"/>
<evidence type="ECO:0000313" key="3">
    <source>
        <dbReference type="EMBL" id="BCS20686.1"/>
    </source>
</evidence>
<feature type="signal peptide" evidence="2">
    <location>
        <begin position="1"/>
        <end position="18"/>
    </location>
</feature>
<reference evidence="3" key="1">
    <citation type="submission" date="2021-01" db="EMBL/GenBank/DDBJ databases">
        <authorList>
            <consortium name="Aspergillus puulaauensis MK2 genome sequencing consortium"/>
            <person name="Kazuki M."/>
            <person name="Futagami T."/>
        </authorList>
    </citation>
    <scope>NUCLEOTIDE SEQUENCE</scope>
    <source>
        <strain evidence="3">MK2</strain>
    </source>
</reference>
<name>A0A7R7XFX7_9EURO</name>
<accession>A0A7R7XFX7</accession>